<evidence type="ECO:0000256" key="2">
    <source>
        <dbReference type="SAM" id="SignalP"/>
    </source>
</evidence>
<proteinExistence type="predicted"/>
<keyword evidence="4" id="KW-1185">Reference proteome</keyword>
<feature type="signal peptide" evidence="2">
    <location>
        <begin position="1"/>
        <end position="21"/>
    </location>
</feature>
<name>A0AAN9I5G7_CROPI</name>
<feature type="region of interest" description="Disordered" evidence="1">
    <location>
        <begin position="129"/>
        <end position="165"/>
    </location>
</feature>
<accession>A0AAN9I5G7</accession>
<evidence type="ECO:0000313" key="4">
    <source>
        <dbReference type="Proteomes" id="UP001372338"/>
    </source>
</evidence>
<dbReference type="AlphaFoldDB" id="A0AAN9I5G7"/>
<gene>
    <name evidence="3" type="ORF">RIF29_19406</name>
</gene>
<feature type="compositionally biased region" description="Low complexity" evidence="1">
    <location>
        <begin position="201"/>
        <end position="217"/>
    </location>
</feature>
<sequence>MHHCRRLVIIARCFAWGVVSGESEKKGGNERRKGLGNEKFKEKQGQSLPNDVSQTRLQTHDKVTMGSPHLLAFPANHSQINSSRGFNVKKRARKDLLHVTLSNESGGIRKPKEKVTSMHKSLIKDVRLGSESTRKEANSLSQLGVKPISSGNSLGQGETSTTKPAAMKGFDLGTRIVISPGLLNGTATLGKAGKGVKGKPPDSSLKSSSLGSKSDGVLKGGGRKNDLVRNIVHTDKAIRDVWRNGTWDWASLYTVIPSEVSSIVNQISILGFGEVQDVWSWTDRDDGLYTASSGYKWLCYKAGNFHTDDSWSWVFMLSVSLLSFGGLGGGGIMNCWVRILGALSRCVFVSGSRFVT</sequence>
<dbReference type="EMBL" id="JAYWIO010000004">
    <property type="protein sequence ID" value="KAK7266752.1"/>
    <property type="molecule type" value="Genomic_DNA"/>
</dbReference>
<reference evidence="3 4" key="1">
    <citation type="submission" date="2024-01" db="EMBL/GenBank/DDBJ databases">
        <title>The genomes of 5 underutilized Papilionoideae crops provide insights into root nodulation and disease resistanc.</title>
        <authorList>
            <person name="Yuan L."/>
        </authorList>
    </citation>
    <scope>NUCLEOTIDE SEQUENCE [LARGE SCALE GENOMIC DNA]</scope>
    <source>
        <strain evidence="3">ZHUSHIDOU_FW_LH</strain>
        <tissue evidence="3">Leaf</tissue>
    </source>
</reference>
<feature type="chain" id="PRO_5043029585" evidence="2">
    <location>
        <begin position="22"/>
        <end position="356"/>
    </location>
</feature>
<protein>
    <submittedName>
        <fullName evidence="3">Uncharacterized protein</fullName>
    </submittedName>
</protein>
<feature type="compositionally biased region" description="Polar residues" evidence="1">
    <location>
        <begin position="149"/>
        <end position="163"/>
    </location>
</feature>
<evidence type="ECO:0000313" key="3">
    <source>
        <dbReference type="EMBL" id="KAK7266752.1"/>
    </source>
</evidence>
<evidence type="ECO:0000256" key="1">
    <source>
        <dbReference type="SAM" id="MobiDB-lite"/>
    </source>
</evidence>
<dbReference type="Proteomes" id="UP001372338">
    <property type="component" value="Unassembled WGS sequence"/>
</dbReference>
<organism evidence="3 4">
    <name type="scientific">Crotalaria pallida</name>
    <name type="common">Smooth rattlebox</name>
    <name type="synonym">Crotalaria striata</name>
    <dbReference type="NCBI Taxonomy" id="3830"/>
    <lineage>
        <taxon>Eukaryota</taxon>
        <taxon>Viridiplantae</taxon>
        <taxon>Streptophyta</taxon>
        <taxon>Embryophyta</taxon>
        <taxon>Tracheophyta</taxon>
        <taxon>Spermatophyta</taxon>
        <taxon>Magnoliopsida</taxon>
        <taxon>eudicotyledons</taxon>
        <taxon>Gunneridae</taxon>
        <taxon>Pentapetalae</taxon>
        <taxon>rosids</taxon>
        <taxon>fabids</taxon>
        <taxon>Fabales</taxon>
        <taxon>Fabaceae</taxon>
        <taxon>Papilionoideae</taxon>
        <taxon>50 kb inversion clade</taxon>
        <taxon>genistoids sensu lato</taxon>
        <taxon>core genistoids</taxon>
        <taxon>Crotalarieae</taxon>
        <taxon>Crotalaria</taxon>
    </lineage>
</organism>
<keyword evidence="2" id="KW-0732">Signal</keyword>
<comment type="caution">
    <text evidence="3">The sequence shown here is derived from an EMBL/GenBank/DDBJ whole genome shotgun (WGS) entry which is preliminary data.</text>
</comment>
<feature type="region of interest" description="Disordered" evidence="1">
    <location>
        <begin position="190"/>
        <end position="218"/>
    </location>
</feature>